<keyword evidence="2" id="KW-0238">DNA-binding</keyword>
<dbReference type="EMBL" id="AUSU01004180">
    <property type="protein sequence ID" value="EPS65520.1"/>
    <property type="molecule type" value="Genomic_DNA"/>
</dbReference>
<dbReference type="Proteomes" id="UP000015453">
    <property type="component" value="Unassembled WGS sequence"/>
</dbReference>
<dbReference type="InterPro" id="IPR043452">
    <property type="entry name" value="BZIP46-like"/>
</dbReference>
<dbReference type="PROSITE" id="PS50217">
    <property type="entry name" value="BZIP"/>
    <property type="match status" value="1"/>
</dbReference>
<evidence type="ECO:0000259" key="5">
    <source>
        <dbReference type="PROSITE" id="PS50217"/>
    </source>
</evidence>
<keyword evidence="7" id="KW-1185">Reference proteome</keyword>
<evidence type="ECO:0000256" key="3">
    <source>
        <dbReference type="ARBA" id="ARBA00023242"/>
    </source>
</evidence>
<feature type="domain" description="BZIP" evidence="5">
    <location>
        <begin position="11"/>
        <end position="61"/>
    </location>
</feature>
<dbReference type="GO" id="GO:0003677">
    <property type="term" value="F:DNA binding"/>
    <property type="evidence" value="ECO:0007669"/>
    <property type="project" value="UniProtKB-KW"/>
</dbReference>
<feature type="coiled-coil region" evidence="4">
    <location>
        <begin position="29"/>
        <end position="56"/>
    </location>
</feature>
<reference evidence="6 7" key="1">
    <citation type="journal article" date="2013" name="BMC Genomics">
        <title>The miniature genome of a carnivorous plant Genlisea aurea contains a low number of genes and short non-coding sequences.</title>
        <authorList>
            <person name="Leushkin E.V."/>
            <person name="Sutormin R.A."/>
            <person name="Nabieva E.R."/>
            <person name="Penin A.A."/>
            <person name="Kondrashov A.S."/>
            <person name="Logacheva M.D."/>
        </authorList>
    </citation>
    <scope>NUCLEOTIDE SEQUENCE [LARGE SCALE GENOMIC DNA]</scope>
</reference>
<feature type="non-terminal residue" evidence="6">
    <location>
        <position position="61"/>
    </location>
</feature>
<evidence type="ECO:0000313" key="7">
    <source>
        <dbReference type="Proteomes" id="UP000015453"/>
    </source>
</evidence>
<dbReference type="SMART" id="SM00338">
    <property type="entry name" value="BRLZ"/>
    <property type="match status" value="1"/>
</dbReference>
<dbReference type="Gene3D" id="1.20.5.170">
    <property type="match status" value="1"/>
</dbReference>
<keyword evidence="4" id="KW-0175">Coiled coil</keyword>
<dbReference type="SUPFAM" id="SSF57959">
    <property type="entry name" value="Leucine zipper domain"/>
    <property type="match status" value="1"/>
</dbReference>
<dbReference type="PANTHER" id="PTHR22952">
    <property type="entry name" value="CAMP-RESPONSE ELEMENT BINDING PROTEIN-RELATED"/>
    <property type="match status" value="1"/>
</dbReference>
<dbReference type="GO" id="GO:0045893">
    <property type="term" value="P:positive regulation of DNA-templated transcription"/>
    <property type="evidence" value="ECO:0007669"/>
    <property type="project" value="InterPro"/>
</dbReference>
<dbReference type="OrthoDB" id="644067at2759"/>
<dbReference type="PROSITE" id="PS00036">
    <property type="entry name" value="BZIP_BASIC"/>
    <property type="match status" value="1"/>
</dbReference>
<evidence type="ECO:0000256" key="4">
    <source>
        <dbReference type="SAM" id="Coils"/>
    </source>
</evidence>
<dbReference type="InterPro" id="IPR046347">
    <property type="entry name" value="bZIP_sf"/>
</dbReference>
<dbReference type="AlphaFoldDB" id="S8CF75"/>
<dbReference type="PANTHER" id="PTHR22952:SF175">
    <property type="entry name" value="PROTEIN ABSCISIC ACID-INSENSITIVE 5"/>
    <property type="match status" value="1"/>
</dbReference>
<accession>S8CF75</accession>
<sequence>RIIDDDDDDAKNRKKLRLMKNRESAHRSRARKQAYIYELEQEVAQLMEENSKLKKQLKMKR</sequence>
<dbReference type="GO" id="GO:0003700">
    <property type="term" value="F:DNA-binding transcription factor activity"/>
    <property type="evidence" value="ECO:0007669"/>
    <property type="project" value="InterPro"/>
</dbReference>
<dbReference type="InterPro" id="IPR004827">
    <property type="entry name" value="bZIP"/>
</dbReference>
<protein>
    <recommendedName>
        <fullName evidence="5">BZIP domain-containing protein</fullName>
    </recommendedName>
</protein>
<feature type="non-terminal residue" evidence="6">
    <location>
        <position position="1"/>
    </location>
</feature>
<comment type="caution">
    <text evidence="6">The sequence shown here is derived from an EMBL/GenBank/DDBJ whole genome shotgun (WGS) entry which is preliminary data.</text>
</comment>
<evidence type="ECO:0000313" key="6">
    <source>
        <dbReference type="EMBL" id="EPS65520.1"/>
    </source>
</evidence>
<dbReference type="Pfam" id="PF00170">
    <property type="entry name" value="bZIP_1"/>
    <property type="match status" value="1"/>
</dbReference>
<keyword evidence="3" id="KW-0539">Nucleus</keyword>
<name>S8CF75_9LAMI</name>
<dbReference type="GO" id="GO:0005634">
    <property type="term" value="C:nucleus"/>
    <property type="evidence" value="ECO:0007669"/>
    <property type="project" value="UniProtKB-SubCell"/>
</dbReference>
<evidence type="ECO:0000256" key="1">
    <source>
        <dbReference type="ARBA" id="ARBA00004123"/>
    </source>
</evidence>
<evidence type="ECO:0000256" key="2">
    <source>
        <dbReference type="ARBA" id="ARBA00023125"/>
    </source>
</evidence>
<comment type="subcellular location">
    <subcellularLocation>
        <location evidence="1">Nucleus</location>
    </subcellularLocation>
</comment>
<dbReference type="PRINTS" id="PR00041">
    <property type="entry name" value="LEUZIPPRCREB"/>
</dbReference>
<proteinExistence type="predicted"/>
<gene>
    <name evidence="6" type="ORF">M569_09258</name>
</gene>
<organism evidence="6 7">
    <name type="scientific">Genlisea aurea</name>
    <dbReference type="NCBI Taxonomy" id="192259"/>
    <lineage>
        <taxon>Eukaryota</taxon>
        <taxon>Viridiplantae</taxon>
        <taxon>Streptophyta</taxon>
        <taxon>Embryophyta</taxon>
        <taxon>Tracheophyta</taxon>
        <taxon>Spermatophyta</taxon>
        <taxon>Magnoliopsida</taxon>
        <taxon>eudicotyledons</taxon>
        <taxon>Gunneridae</taxon>
        <taxon>Pentapetalae</taxon>
        <taxon>asterids</taxon>
        <taxon>lamiids</taxon>
        <taxon>Lamiales</taxon>
        <taxon>Lentibulariaceae</taxon>
        <taxon>Genlisea</taxon>
    </lineage>
</organism>